<dbReference type="AlphaFoldDB" id="A0A0B1R6I6"/>
<evidence type="ECO:0000313" key="3">
    <source>
        <dbReference type="EMBL" id="KHJ67291.1"/>
    </source>
</evidence>
<dbReference type="Gene3D" id="1.10.30.50">
    <property type="match status" value="1"/>
</dbReference>
<evidence type="ECO:0000256" key="1">
    <source>
        <dbReference type="SAM" id="MobiDB-lite"/>
    </source>
</evidence>
<comment type="caution">
    <text evidence="3">The sequence shown here is derived from an EMBL/GenBank/DDBJ whole genome shotgun (WGS) entry which is preliminary data.</text>
</comment>
<feature type="domain" description="HNH nuclease" evidence="2">
    <location>
        <begin position="13"/>
        <end position="82"/>
    </location>
</feature>
<evidence type="ECO:0000259" key="2">
    <source>
        <dbReference type="SMART" id="SM00507"/>
    </source>
</evidence>
<protein>
    <submittedName>
        <fullName evidence="3">Holin</fullName>
    </submittedName>
</protein>
<gene>
    <name evidence="3" type="ORF">QU24_14760</name>
</gene>
<accession>A0A0B1R6I6</accession>
<feature type="compositionally biased region" description="Basic and acidic residues" evidence="1">
    <location>
        <begin position="79"/>
        <end position="92"/>
    </location>
</feature>
<feature type="region of interest" description="Disordered" evidence="1">
    <location>
        <begin position="79"/>
        <end position="112"/>
    </location>
</feature>
<dbReference type="InterPro" id="IPR003615">
    <property type="entry name" value="HNH_nuc"/>
</dbReference>
<proteinExistence type="predicted"/>
<name>A0A0B1R6I6_9GAMM</name>
<sequence>MAEPRIYNSRWDKARLSFLRSHPICVMCHRQGRAVAATVVDHIKPHRLKEALNGGKQEEVVKAQKLFWDKGNWQPLCKQHHDSTKQREEKRGHVIGCDENGMPLDPSSHWHK</sequence>
<dbReference type="Proteomes" id="UP000030853">
    <property type="component" value="Unassembled WGS sequence"/>
</dbReference>
<dbReference type="EMBL" id="JTJJ01000053">
    <property type="protein sequence ID" value="KHJ67291.1"/>
    <property type="molecule type" value="Genomic_DNA"/>
</dbReference>
<organism evidence="3 4">
    <name type="scientific">Pantoea rodasii</name>
    <dbReference type="NCBI Taxonomy" id="1076549"/>
    <lineage>
        <taxon>Bacteria</taxon>
        <taxon>Pseudomonadati</taxon>
        <taxon>Pseudomonadota</taxon>
        <taxon>Gammaproteobacteria</taxon>
        <taxon>Enterobacterales</taxon>
        <taxon>Erwiniaceae</taxon>
        <taxon>Pantoea</taxon>
    </lineage>
</organism>
<dbReference type="RefSeq" id="WP_039332467.1">
    <property type="nucleotide sequence ID" value="NZ_JTJJ01000053.1"/>
</dbReference>
<dbReference type="FunFam" id="1.10.30.50:FF:000010">
    <property type="entry name" value="HNH endonuclease"/>
    <property type="match status" value="1"/>
</dbReference>
<dbReference type="SMART" id="SM00507">
    <property type="entry name" value="HNHc"/>
    <property type="match status" value="1"/>
</dbReference>
<evidence type="ECO:0000313" key="4">
    <source>
        <dbReference type="Proteomes" id="UP000030853"/>
    </source>
</evidence>
<dbReference type="CDD" id="cd00085">
    <property type="entry name" value="HNHc"/>
    <property type="match status" value="1"/>
</dbReference>
<reference evidence="3 4" key="1">
    <citation type="submission" date="2014-11" db="EMBL/GenBank/DDBJ databases">
        <title>Genome sequencing of Pantoea rodasii ND03.</title>
        <authorList>
            <person name="Muhamad Yunos N.Y."/>
            <person name="Chan K.-G."/>
        </authorList>
    </citation>
    <scope>NUCLEOTIDE SEQUENCE [LARGE SCALE GENOMIC DNA]</scope>
    <source>
        <strain evidence="3 4">ND03</strain>
    </source>
</reference>